<keyword evidence="3 6" id="KW-0597">Phosphoprotein</keyword>
<evidence type="ECO:0000256" key="4">
    <source>
        <dbReference type="ARBA" id="ARBA00022679"/>
    </source>
</evidence>
<name>A0A6G8IF25_9BURK</name>
<dbReference type="SMART" id="SM00091">
    <property type="entry name" value="PAS"/>
    <property type="match status" value="2"/>
</dbReference>
<dbReference type="SUPFAM" id="SSF55785">
    <property type="entry name" value="PYP-like sensor domain (PAS domain)"/>
    <property type="match status" value="2"/>
</dbReference>
<dbReference type="PANTHER" id="PTHR43547:SF2">
    <property type="entry name" value="HYBRID SIGNAL TRANSDUCTION HISTIDINE KINASE C"/>
    <property type="match status" value="1"/>
</dbReference>
<evidence type="ECO:0000256" key="2">
    <source>
        <dbReference type="ARBA" id="ARBA00012438"/>
    </source>
</evidence>
<evidence type="ECO:0000256" key="7">
    <source>
        <dbReference type="SAM" id="Phobius"/>
    </source>
</evidence>
<dbReference type="Gene3D" id="3.30.565.10">
    <property type="entry name" value="Histidine kinase-like ATPase, C-terminal domain"/>
    <property type="match status" value="1"/>
</dbReference>
<dbReference type="InterPro" id="IPR003594">
    <property type="entry name" value="HATPase_dom"/>
</dbReference>
<dbReference type="GO" id="GO:0000155">
    <property type="term" value="F:phosphorelay sensor kinase activity"/>
    <property type="evidence" value="ECO:0007669"/>
    <property type="project" value="InterPro"/>
</dbReference>
<dbReference type="Pfam" id="PF02518">
    <property type="entry name" value="HATPase_c"/>
    <property type="match status" value="1"/>
</dbReference>
<dbReference type="InterPro" id="IPR000014">
    <property type="entry name" value="PAS"/>
</dbReference>
<sequence>MTRRWHVQDPGQWRRLASVVLVATIAAALQWGLGPWLGLPANAVIWVVLCGALVAMGALLQDSRARAAVAEDRLMMAIEGTGIGVFDVDLVQRTFCASPALARLIGLPEPDALAPNWIDRLPVELVRDHCRFLREQFVRQAASYEREVTLNRPGGGRIDMLMRVHVVWRQGRPVRLRGAAVDITERRLVEAQLVAARTQLSQQVDDLHRLHELGTQLLTTTTLAEQLRMVLEVLAHFHGARRGVVSLLDRESGALRLATSIGFDAHALALAARLPGGVCLQTCREGARVVIDDTASDARFDNCRTFFESQGIRAVHGTPLISANGEVLGALTVHLDEARAPTERECTLADICARKIAVFVEQAHTSDELRLTRGRFETVLEASGAPFVILKPVRGADDRITDFLWVYLNRAAAHTLGRAPERLLGQRLLDPLHAHWADSAAFQHFVRTVETAHTVEFDAVDGAGGHTRWFHCIASPIPDGVGVWFTDISGRKRDEQRLREGDRRKDEFLATLAHELRNPLAPIRQATLLAMSPRATEQQKRWSSEVIDRQVSHMALLLDDLLDVSRITRGALTLRKAPTDLGDVFVSAVETARPLIDAKGHRLQVCLGDSPLMLDADPLRLAQVVANLLTNAAKYTDPGGSIRLLARRQGDEAVIEVHDNGIGIPADALVDVFRMFAQLRHAGERTRGGLGIGLALSKGLVELHGGSMSAHSEGPGRGSVFSVRLPAGPLATASDAPVEDRPTPGARHRHVLIADDNRDASDTLAALLLADGHTVRLAYDGDEALALWHAHGPEICLLDIGMPGRSGHQVARAIRSAPGGERTLLVALTGWSQLHDRELALEAGFDLHLTKPVSPLQLTRLMQTGARREDADARPG</sequence>
<dbReference type="AlphaFoldDB" id="A0A6G8IF25"/>
<dbReference type="Gene3D" id="3.40.50.2300">
    <property type="match status" value="1"/>
</dbReference>
<keyword evidence="7" id="KW-0812">Transmembrane</keyword>
<dbReference type="Gene3D" id="3.30.450.40">
    <property type="match status" value="1"/>
</dbReference>
<evidence type="ECO:0000313" key="11">
    <source>
        <dbReference type="Proteomes" id="UP000503162"/>
    </source>
</evidence>
<evidence type="ECO:0000259" key="9">
    <source>
        <dbReference type="PROSITE" id="PS50110"/>
    </source>
</evidence>
<dbReference type="SUPFAM" id="SSF47384">
    <property type="entry name" value="Homodimeric domain of signal transducing histidine kinase"/>
    <property type="match status" value="1"/>
</dbReference>
<dbReference type="SUPFAM" id="SSF55874">
    <property type="entry name" value="ATPase domain of HSP90 chaperone/DNA topoisomerase II/histidine kinase"/>
    <property type="match status" value="1"/>
</dbReference>
<keyword evidence="5" id="KW-0418">Kinase</keyword>
<gene>
    <name evidence="10" type="ORF">G9Q37_06405</name>
</gene>
<dbReference type="CDD" id="cd00130">
    <property type="entry name" value="PAS"/>
    <property type="match status" value="1"/>
</dbReference>
<dbReference type="Pfam" id="PF00512">
    <property type="entry name" value="HisKA"/>
    <property type="match status" value="1"/>
</dbReference>
<dbReference type="InterPro" id="IPR011006">
    <property type="entry name" value="CheY-like_superfamily"/>
</dbReference>
<dbReference type="PANTHER" id="PTHR43547">
    <property type="entry name" value="TWO-COMPONENT HISTIDINE KINASE"/>
    <property type="match status" value="1"/>
</dbReference>
<feature type="domain" description="Response regulatory" evidence="9">
    <location>
        <begin position="750"/>
        <end position="866"/>
    </location>
</feature>
<dbReference type="SMART" id="SM00065">
    <property type="entry name" value="GAF"/>
    <property type="match status" value="1"/>
</dbReference>
<protein>
    <recommendedName>
        <fullName evidence="2">histidine kinase</fullName>
        <ecNumber evidence="2">2.7.13.3</ecNumber>
    </recommendedName>
</protein>
<evidence type="ECO:0000256" key="6">
    <source>
        <dbReference type="PROSITE-ProRule" id="PRU00169"/>
    </source>
</evidence>
<dbReference type="InterPro" id="IPR003018">
    <property type="entry name" value="GAF"/>
</dbReference>
<dbReference type="Pfam" id="PF13185">
    <property type="entry name" value="GAF_2"/>
    <property type="match status" value="1"/>
</dbReference>
<evidence type="ECO:0000313" key="10">
    <source>
        <dbReference type="EMBL" id="QIM51797.1"/>
    </source>
</evidence>
<dbReference type="SMART" id="SM00388">
    <property type="entry name" value="HisKA"/>
    <property type="match status" value="1"/>
</dbReference>
<dbReference type="InterPro" id="IPR029016">
    <property type="entry name" value="GAF-like_dom_sf"/>
</dbReference>
<feature type="transmembrane region" description="Helical" evidence="7">
    <location>
        <begin position="12"/>
        <end position="33"/>
    </location>
</feature>
<dbReference type="InterPro" id="IPR013656">
    <property type="entry name" value="PAS_4"/>
</dbReference>
<accession>A0A6G8IF25</accession>
<evidence type="ECO:0000256" key="5">
    <source>
        <dbReference type="ARBA" id="ARBA00022777"/>
    </source>
</evidence>
<dbReference type="SUPFAM" id="SSF55781">
    <property type="entry name" value="GAF domain-like"/>
    <property type="match status" value="1"/>
</dbReference>
<dbReference type="InterPro" id="IPR036890">
    <property type="entry name" value="HATPase_C_sf"/>
</dbReference>
<dbReference type="InterPro" id="IPR003661">
    <property type="entry name" value="HisK_dim/P_dom"/>
</dbReference>
<dbReference type="CDD" id="cd00082">
    <property type="entry name" value="HisKA"/>
    <property type="match status" value="1"/>
</dbReference>
<dbReference type="EC" id="2.7.13.3" evidence="2"/>
<feature type="modified residue" description="4-aspartylphosphate" evidence="6">
    <location>
        <position position="799"/>
    </location>
</feature>
<keyword evidence="4" id="KW-0808">Transferase</keyword>
<dbReference type="PROSITE" id="PS50109">
    <property type="entry name" value="HIS_KIN"/>
    <property type="match status" value="1"/>
</dbReference>
<proteinExistence type="predicted"/>
<feature type="domain" description="Histidine kinase" evidence="8">
    <location>
        <begin position="511"/>
        <end position="729"/>
    </location>
</feature>
<dbReference type="RefSeq" id="WP_166226171.1">
    <property type="nucleotide sequence ID" value="NZ_CP049989.1"/>
</dbReference>
<dbReference type="Proteomes" id="UP000503162">
    <property type="component" value="Chromosome"/>
</dbReference>
<organism evidence="10 11">
    <name type="scientific">Hydrogenophaga crocea</name>
    <dbReference type="NCBI Taxonomy" id="2716225"/>
    <lineage>
        <taxon>Bacteria</taxon>
        <taxon>Pseudomonadati</taxon>
        <taxon>Pseudomonadota</taxon>
        <taxon>Betaproteobacteria</taxon>
        <taxon>Burkholderiales</taxon>
        <taxon>Comamonadaceae</taxon>
        <taxon>Hydrogenophaga</taxon>
    </lineage>
</organism>
<dbReference type="InterPro" id="IPR035965">
    <property type="entry name" value="PAS-like_dom_sf"/>
</dbReference>
<keyword evidence="7" id="KW-0472">Membrane</keyword>
<dbReference type="SMART" id="SM00387">
    <property type="entry name" value="HATPase_c"/>
    <property type="match status" value="1"/>
</dbReference>
<keyword evidence="11" id="KW-1185">Reference proteome</keyword>
<dbReference type="InterPro" id="IPR005467">
    <property type="entry name" value="His_kinase_dom"/>
</dbReference>
<dbReference type="InterPro" id="IPR004358">
    <property type="entry name" value="Sig_transdc_His_kin-like_C"/>
</dbReference>
<dbReference type="PROSITE" id="PS50110">
    <property type="entry name" value="RESPONSE_REGULATORY"/>
    <property type="match status" value="1"/>
</dbReference>
<evidence type="ECO:0000259" key="8">
    <source>
        <dbReference type="PROSITE" id="PS50109"/>
    </source>
</evidence>
<comment type="catalytic activity">
    <reaction evidence="1">
        <text>ATP + protein L-histidine = ADP + protein N-phospho-L-histidine.</text>
        <dbReference type="EC" id="2.7.13.3"/>
    </reaction>
</comment>
<dbReference type="SUPFAM" id="SSF52172">
    <property type="entry name" value="CheY-like"/>
    <property type="match status" value="1"/>
</dbReference>
<evidence type="ECO:0000256" key="3">
    <source>
        <dbReference type="ARBA" id="ARBA00022553"/>
    </source>
</evidence>
<dbReference type="Gene3D" id="3.30.450.20">
    <property type="entry name" value="PAS domain"/>
    <property type="match status" value="2"/>
</dbReference>
<dbReference type="Pfam" id="PF08448">
    <property type="entry name" value="PAS_4"/>
    <property type="match status" value="1"/>
</dbReference>
<dbReference type="KEGG" id="hcz:G9Q37_06405"/>
<reference evidence="10 11" key="1">
    <citation type="submission" date="2020-03" db="EMBL/GenBank/DDBJ databases">
        <title>Hydrogenophaga sp. nov. isolated from cyanobacterial mat.</title>
        <authorList>
            <person name="Thorat V."/>
            <person name="Kirdat K."/>
            <person name="Tiwarekar B."/>
            <person name="Costa E.D."/>
            <person name="Yadav A."/>
        </authorList>
    </citation>
    <scope>NUCLEOTIDE SEQUENCE [LARGE SCALE GENOMIC DNA]</scope>
    <source>
        <strain evidence="10 11">BA0156</strain>
    </source>
</reference>
<dbReference type="CDD" id="cd17580">
    <property type="entry name" value="REC_2_DhkD-like"/>
    <property type="match status" value="1"/>
</dbReference>
<evidence type="ECO:0000256" key="1">
    <source>
        <dbReference type="ARBA" id="ARBA00000085"/>
    </source>
</evidence>
<dbReference type="InterPro" id="IPR036097">
    <property type="entry name" value="HisK_dim/P_sf"/>
</dbReference>
<keyword evidence="7" id="KW-1133">Transmembrane helix</keyword>
<dbReference type="InterPro" id="IPR001789">
    <property type="entry name" value="Sig_transdc_resp-reg_receiver"/>
</dbReference>
<dbReference type="SMART" id="SM00448">
    <property type="entry name" value="REC"/>
    <property type="match status" value="1"/>
</dbReference>
<dbReference type="Pfam" id="PF00072">
    <property type="entry name" value="Response_reg"/>
    <property type="match status" value="1"/>
</dbReference>
<dbReference type="EMBL" id="CP049989">
    <property type="protein sequence ID" value="QIM51797.1"/>
    <property type="molecule type" value="Genomic_DNA"/>
</dbReference>
<dbReference type="PRINTS" id="PR00344">
    <property type="entry name" value="BCTRLSENSOR"/>
</dbReference>
<feature type="transmembrane region" description="Helical" evidence="7">
    <location>
        <begin position="39"/>
        <end position="60"/>
    </location>
</feature>
<dbReference type="Gene3D" id="1.10.287.130">
    <property type="match status" value="1"/>
</dbReference>